<dbReference type="AlphaFoldDB" id="A0A1G7GMV3"/>
<gene>
    <name evidence="1" type="ORF">SAMN05216464_110218</name>
</gene>
<keyword evidence="2" id="KW-1185">Reference proteome</keyword>
<sequence length="177" mass="20376">MSNKISTKKSGFQKYRWLLIGTVSIIIIAGLVLANKSFLQLYYLNAKNNHYKLQDRIFAKKYVIDEHSYILNLYRKIRPIDKNSSGKPYMIECAWAISVDSLKKYKTTCIGTYTGYKIYDVKAGDNFHPMIFFSLVINKKALVKQTGTNLYDLPSGYTYEDGPFYVLAIQTSNKDAF</sequence>
<proteinExistence type="predicted"/>
<dbReference type="EMBL" id="FNAI01000010">
    <property type="protein sequence ID" value="SDE89454.1"/>
    <property type="molecule type" value="Genomic_DNA"/>
</dbReference>
<evidence type="ECO:0000313" key="2">
    <source>
        <dbReference type="Proteomes" id="UP000199072"/>
    </source>
</evidence>
<name>A0A1G7GMV3_9SPHI</name>
<organism evidence="1 2">
    <name type="scientific">Mucilaginibacter pineti</name>
    <dbReference type="NCBI Taxonomy" id="1391627"/>
    <lineage>
        <taxon>Bacteria</taxon>
        <taxon>Pseudomonadati</taxon>
        <taxon>Bacteroidota</taxon>
        <taxon>Sphingobacteriia</taxon>
        <taxon>Sphingobacteriales</taxon>
        <taxon>Sphingobacteriaceae</taxon>
        <taxon>Mucilaginibacter</taxon>
    </lineage>
</organism>
<evidence type="ECO:0000313" key="1">
    <source>
        <dbReference type="EMBL" id="SDE89454.1"/>
    </source>
</evidence>
<dbReference type="OrthoDB" id="799656at2"/>
<dbReference type="Proteomes" id="UP000199072">
    <property type="component" value="Unassembled WGS sequence"/>
</dbReference>
<protein>
    <submittedName>
        <fullName evidence="1">Uncharacterized protein</fullName>
    </submittedName>
</protein>
<accession>A0A1G7GMV3</accession>
<dbReference type="RefSeq" id="WP_091152166.1">
    <property type="nucleotide sequence ID" value="NZ_FNAI01000010.1"/>
</dbReference>
<reference evidence="1 2" key="1">
    <citation type="submission" date="2016-10" db="EMBL/GenBank/DDBJ databases">
        <authorList>
            <person name="de Groot N.N."/>
        </authorList>
    </citation>
    <scope>NUCLEOTIDE SEQUENCE [LARGE SCALE GENOMIC DNA]</scope>
    <source>
        <strain evidence="1 2">47C3B</strain>
    </source>
</reference>
<dbReference type="STRING" id="1391627.SAMN05216464_110218"/>